<dbReference type="VEuPathDB" id="PlasmoDB:PmUG01_12067800"/>
<dbReference type="KEGG" id="pmal:PMUG01_12067800"/>
<evidence type="ECO:0000313" key="1">
    <source>
        <dbReference type="EMBL" id="SCO94081.1"/>
    </source>
</evidence>
<reference evidence="1 2" key="1">
    <citation type="submission" date="2016-06" db="EMBL/GenBank/DDBJ databases">
        <authorList>
            <consortium name="Pathogen Informatics"/>
        </authorList>
    </citation>
    <scope>NUCLEOTIDE SEQUENCE [LARGE SCALE GENOMIC DNA]</scope>
</reference>
<dbReference type="Proteomes" id="UP000219813">
    <property type="component" value="Chromosome 12"/>
</dbReference>
<accession>A0A1D3SQX1</accession>
<dbReference type="AlphaFoldDB" id="A0A1D3SQX1"/>
<protein>
    <submittedName>
        <fullName evidence="1">Uncharacterized protein</fullName>
    </submittedName>
</protein>
<gene>
    <name evidence="1" type="primary">PmUG01_12067800</name>
    <name evidence="1" type="ORF">PMUG01_12067800</name>
</gene>
<proteinExistence type="predicted"/>
<sequence length="69" mass="7910">MVAKKKDVKGILKKKVVKNAGKLAKVKTVKIKGAVSNKQKIKSKKFVHVYVYHPLQSISYIIYNYDEFV</sequence>
<name>A0A1D3SQX1_PLAMA</name>
<dbReference type="RefSeq" id="XP_028863357.1">
    <property type="nucleotide sequence ID" value="XM_029006916.1"/>
</dbReference>
<dbReference type="GeneID" id="39870667"/>
<dbReference type="EMBL" id="LT594633">
    <property type="protein sequence ID" value="SCO94081.1"/>
    <property type="molecule type" value="Genomic_DNA"/>
</dbReference>
<evidence type="ECO:0000313" key="2">
    <source>
        <dbReference type="Proteomes" id="UP000219813"/>
    </source>
</evidence>
<keyword evidence="2" id="KW-1185">Reference proteome</keyword>
<organism evidence="1 2">
    <name type="scientific">Plasmodium malariae</name>
    <dbReference type="NCBI Taxonomy" id="5858"/>
    <lineage>
        <taxon>Eukaryota</taxon>
        <taxon>Sar</taxon>
        <taxon>Alveolata</taxon>
        <taxon>Apicomplexa</taxon>
        <taxon>Aconoidasida</taxon>
        <taxon>Haemosporida</taxon>
        <taxon>Plasmodiidae</taxon>
        <taxon>Plasmodium</taxon>
        <taxon>Plasmodium (Plasmodium)</taxon>
    </lineage>
</organism>